<reference evidence="4 5" key="1">
    <citation type="submission" date="2020-05" db="EMBL/GenBank/DDBJ databases">
        <title>Identification and distribution of gene clusters putatively required for synthesis of sphingolipid metabolism inhibitors in phylogenetically diverse species of the filamentous fungus Fusarium.</title>
        <authorList>
            <person name="Kim H.-S."/>
            <person name="Busman M."/>
            <person name="Brown D.W."/>
            <person name="Divon H."/>
            <person name="Uhlig S."/>
            <person name="Proctor R.H."/>
        </authorList>
    </citation>
    <scope>NUCLEOTIDE SEQUENCE [LARGE SCALE GENOMIC DNA]</scope>
    <source>
        <strain evidence="4 5">NRRL 20693</strain>
    </source>
</reference>
<sequence length="160" mass="18331">MSGNNTQENVGDVPPTNQDGNQSQTPLLPMITMITETNLFLLVWNEIVPDVLGRHLLRSQYLINRLAAEQDLHLDDLEVEVESLRGEQESFRAQLNHFSAEMNYLRNRMDRYDRLGEDVLGLGRGFVVFIPRLDPFPVTLIIICSVCVAYIAWIAGRWFI</sequence>
<name>A0A8H5T2K8_FUSHE</name>
<keyword evidence="3" id="KW-0472">Membrane</keyword>
<feature type="transmembrane region" description="Helical" evidence="3">
    <location>
        <begin position="136"/>
        <end position="156"/>
    </location>
</feature>
<dbReference type="AlphaFoldDB" id="A0A8H5T2K8"/>
<keyword evidence="3" id="KW-0812">Transmembrane</keyword>
<evidence type="ECO:0000256" key="2">
    <source>
        <dbReference type="SAM" id="MobiDB-lite"/>
    </source>
</evidence>
<feature type="coiled-coil region" evidence="1">
    <location>
        <begin position="67"/>
        <end position="94"/>
    </location>
</feature>
<evidence type="ECO:0000313" key="5">
    <source>
        <dbReference type="Proteomes" id="UP000567885"/>
    </source>
</evidence>
<dbReference type="EMBL" id="JAAGWQ010000180">
    <property type="protein sequence ID" value="KAF5661425.1"/>
    <property type="molecule type" value="Genomic_DNA"/>
</dbReference>
<organism evidence="4 5">
    <name type="scientific">Fusarium heterosporum</name>
    <dbReference type="NCBI Taxonomy" id="42747"/>
    <lineage>
        <taxon>Eukaryota</taxon>
        <taxon>Fungi</taxon>
        <taxon>Dikarya</taxon>
        <taxon>Ascomycota</taxon>
        <taxon>Pezizomycotina</taxon>
        <taxon>Sordariomycetes</taxon>
        <taxon>Hypocreomycetidae</taxon>
        <taxon>Hypocreales</taxon>
        <taxon>Nectriaceae</taxon>
        <taxon>Fusarium</taxon>
        <taxon>Fusarium heterosporum species complex</taxon>
    </lineage>
</organism>
<gene>
    <name evidence="4" type="ORF">FHETE_8487</name>
</gene>
<accession>A0A8H5T2K8</accession>
<protein>
    <submittedName>
        <fullName evidence="4">Uncharacterized protein</fullName>
    </submittedName>
</protein>
<comment type="caution">
    <text evidence="4">The sequence shown here is derived from an EMBL/GenBank/DDBJ whole genome shotgun (WGS) entry which is preliminary data.</text>
</comment>
<evidence type="ECO:0000313" key="4">
    <source>
        <dbReference type="EMBL" id="KAF5661425.1"/>
    </source>
</evidence>
<dbReference type="Proteomes" id="UP000567885">
    <property type="component" value="Unassembled WGS sequence"/>
</dbReference>
<evidence type="ECO:0000256" key="1">
    <source>
        <dbReference type="SAM" id="Coils"/>
    </source>
</evidence>
<feature type="region of interest" description="Disordered" evidence="2">
    <location>
        <begin position="1"/>
        <end position="24"/>
    </location>
</feature>
<keyword evidence="3" id="KW-1133">Transmembrane helix</keyword>
<proteinExistence type="predicted"/>
<evidence type="ECO:0000256" key="3">
    <source>
        <dbReference type="SAM" id="Phobius"/>
    </source>
</evidence>
<keyword evidence="1" id="KW-0175">Coiled coil</keyword>
<dbReference type="OrthoDB" id="5073726at2759"/>
<keyword evidence="5" id="KW-1185">Reference proteome</keyword>